<keyword evidence="1" id="KW-0472">Membrane</keyword>
<reference evidence="3 4" key="1">
    <citation type="submission" date="2024-06" db="EMBL/GenBank/DDBJ databases">
        <title>The Natural Products Discovery Center: Release of the First 8490 Sequenced Strains for Exploring Actinobacteria Biosynthetic Diversity.</title>
        <authorList>
            <person name="Kalkreuter E."/>
            <person name="Kautsar S.A."/>
            <person name="Yang D."/>
            <person name="Bader C.D."/>
            <person name="Teijaro C.N."/>
            <person name="Fluegel L."/>
            <person name="Davis C.M."/>
            <person name="Simpson J.R."/>
            <person name="Lauterbach L."/>
            <person name="Steele A.D."/>
            <person name="Gui C."/>
            <person name="Meng S."/>
            <person name="Li G."/>
            <person name="Viehrig K."/>
            <person name="Ye F."/>
            <person name="Su P."/>
            <person name="Kiefer A.F."/>
            <person name="Nichols A."/>
            <person name="Cepeda A.J."/>
            <person name="Yan W."/>
            <person name="Fan B."/>
            <person name="Jiang Y."/>
            <person name="Adhikari A."/>
            <person name="Zheng C.-J."/>
            <person name="Schuster L."/>
            <person name="Cowan T.M."/>
            <person name="Smanski M.J."/>
            <person name="Chevrette M.G."/>
            <person name="De Carvalho L.P.S."/>
            <person name="Shen B."/>
        </authorList>
    </citation>
    <scope>NUCLEOTIDE SEQUENCE [LARGE SCALE GENOMIC DNA]</scope>
    <source>
        <strain evidence="3 4">NPDC052347</strain>
    </source>
</reference>
<keyword evidence="1" id="KW-1133">Transmembrane helix</keyword>
<proteinExistence type="predicted"/>
<dbReference type="Proteomes" id="UP001552594">
    <property type="component" value="Unassembled WGS sequence"/>
</dbReference>
<evidence type="ECO:0000313" key="3">
    <source>
        <dbReference type="EMBL" id="MEV5506733.1"/>
    </source>
</evidence>
<feature type="transmembrane region" description="Helical" evidence="1">
    <location>
        <begin position="108"/>
        <end position="131"/>
    </location>
</feature>
<accession>A0ABV3JVN6</accession>
<keyword evidence="1" id="KW-0812">Transmembrane</keyword>
<protein>
    <submittedName>
        <fullName evidence="3">Uncharacterized protein</fullName>
    </submittedName>
</protein>
<keyword evidence="2" id="KW-0732">Signal</keyword>
<feature type="signal peptide" evidence="2">
    <location>
        <begin position="1"/>
        <end position="38"/>
    </location>
</feature>
<name>A0ABV3JVN6_STRON</name>
<comment type="caution">
    <text evidence="3">The sequence shown here is derived from an EMBL/GenBank/DDBJ whole genome shotgun (WGS) entry which is preliminary data.</text>
</comment>
<dbReference type="EMBL" id="JBFAUK010000005">
    <property type="protein sequence ID" value="MEV5506733.1"/>
    <property type="molecule type" value="Genomic_DNA"/>
</dbReference>
<dbReference type="RefSeq" id="WP_153068666.1">
    <property type="nucleotide sequence ID" value="NZ_JBFAUK010000005.1"/>
</dbReference>
<evidence type="ECO:0000313" key="4">
    <source>
        <dbReference type="Proteomes" id="UP001552594"/>
    </source>
</evidence>
<evidence type="ECO:0000256" key="1">
    <source>
        <dbReference type="SAM" id="Phobius"/>
    </source>
</evidence>
<keyword evidence="4" id="KW-1185">Reference proteome</keyword>
<organism evidence="3 4">
    <name type="scientific">Streptomyces orinoci</name>
    <name type="common">Streptoverticillium orinoci</name>
    <dbReference type="NCBI Taxonomy" id="67339"/>
    <lineage>
        <taxon>Bacteria</taxon>
        <taxon>Bacillati</taxon>
        <taxon>Actinomycetota</taxon>
        <taxon>Actinomycetes</taxon>
        <taxon>Kitasatosporales</taxon>
        <taxon>Streptomycetaceae</taxon>
        <taxon>Streptomyces</taxon>
    </lineage>
</organism>
<sequence>MKSRHTHEGRHRGRMARRVAAVVALLLGTALLATPASAAVAYSSANVVERAVTVESGLGHTGHTSGAVSGHTTRTVGHPTVGQHQYTSAARHPAKKKKKGFFARLGKALLIILIIVILFIILVIWLIVHFVRKAFRRRS</sequence>
<feature type="chain" id="PRO_5045375352" evidence="2">
    <location>
        <begin position="39"/>
        <end position="139"/>
    </location>
</feature>
<evidence type="ECO:0000256" key="2">
    <source>
        <dbReference type="SAM" id="SignalP"/>
    </source>
</evidence>
<gene>
    <name evidence="3" type="ORF">AB0L16_09670</name>
</gene>